<keyword evidence="2" id="KW-0418">Kinase</keyword>
<sequence length="99" mass="9944">MADATHEALTNVAKHAGVIEATLWADVSPTRVTVSVLDHGWGFDPAIATAGLGLPQSIRARIEAASGAVAIDSAPGAGTYVELAIPLPDTHAAAPGHVS</sequence>
<reference evidence="5 6" key="2">
    <citation type="submission" date="2019-09" db="EMBL/GenBank/DDBJ databases">
        <authorList>
            <person name="Jin C."/>
        </authorList>
    </citation>
    <scope>NUCLEOTIDE SEQUENCE [LARGE SCALE GENOMIC DNA]</scope>
    <source>
        <strain evidence="5 6">AN110305</strain>
    </source>
</reference>
<gene>
    <name evidence="5" type="ORF">F0L68_27910</name>
</gene>
<keyword evidence="3" id="KW-0902">Two-component regulatory system</keyword>
<dbReference type="Gene3D" id="3.30.565.10">
    <property type="entry name" value="Histidine kinase-like ATPase, C-terminal domain"/>
    <property type="match status" value="1"/>
</dbReference>
<comment type="caution">
    <text evidence="5">The sequence shown here is derived from an EMBL/GenBank/DDBJ whole genome shotgun (WGS) entry which is preliminary data.</text>
</comment>
<dbReference type="PANTHER" id="PTHR24421">
    <property type="entry name" value="NITRATE/NITRITE SENSOR PROTEIN NARX-RELATED"/>
    <property type="match status" value="1"/>
</dbReference>
<reference evidence="5 6" key="1">
    <citation type="submission" date="2019-09" db="EMBL/GenBank/DDBJ databases">
        <title>Goodfellowia gen. nov., a new genus of the Pseudonocardineae related to Actinoalloteichus, containing Goodfellowia coeruleoviolacea gen. nov., comb. nov. gen. nov., comb. nov.</title>
        <authorList>
            <person name="Labeda D."/>
        </authorList>
    </citation>
    <scope>NUCLEOTIDE SEQUENCE [LARGE SCALE GENOMIC DNA]</scope>
    <source>
        <strain evidence="5 6">AN110305</strain>
    </source>
</reference>
<evidence type="ECO:0000256" key="1">
    <source>
        <dbReference type="ARBA" id="ARBA00022679"/>
    </source>
</evidence>
<dbReference type="PANTHER" id="PTHR24421:SF61">
    <property type="entry name" value="OXYGEN SENSOR HISTIDINE KINASE NREB"/>
    <property type="match status" value="1"/>
</dbReference>
<dbReference type="Pfam" id="PF02518">
    <property type="entry name" value="HATPase_c"/>
    <property type="match status" value="1"/>
</dbReference>
<evidence type="ECO:0000259" key="4">
    <source>
        <dbReference type="Pfam" id="PF02518"/>
    </source>
</evidence>
<dbReference type="SUPFAM" id="SSF55874">
    <property type="entry name" value="ATPase domain of HSP90 chaperone/DNA topoisomerase II/histidine kinase"/>
    <property type="match status" value="1"/>
</dbReference>
<evidence type="ECO:0000256" key="2">
    <source>
        <dbReference type="ARBA" id="ARBA00022777"/>
    </source>
</evidence>
<dbReference type="InterPro" id="IPR050482">
    <property type="entry name" value="Sensor_HK_TwoCompSys"/>
</dbReference>
<dbReference type="OrthoDB" id="5125370at2"/>
<feature type="domain" description="Histidine kinase/HSP90-like ATPase" evidence="4">
    <location>
        <begin position="6"/>
        <end position="88"/>
    </location>
</feature>
<dbReference type="EMBL" id="VUOB01000054">
    <property type="protein sequence ID" value="KAA2256004.1"/>
    <property type="molecule type" value="Genomic_DNA"/>
</dbReference>
<dbReference type="InterPro" id="IPR036890">
    <property type="entry name" value="HATPase_C_sf"/>
</dbReference>
<keyword evidence="1" id="KW-0808">Transferase</keyword>
<dbReference type="GO" id="GO:0000160">
    <property type="term" value="P:phosphorelay signal transduction system"/>
    <property type="evidence" value="ECO:0007669"/>
    <property type="project" value="UniProtKB-KW"/>
</dbReference>
<evidence type="ECO:0000256" key="3">
    <source>
        <dbReference type="ARBA" id="ARBA00023012"/>
    </source>
</evidence>
<dbReference type="AlphaFoldDB" id="A0A5B2WYK9"/>
<evidence type="ECO:0000313" key="5">
    <source>
        <dbReference type="EMBL" id="KAA2256004.1"/>
    </source>
</evidence>
<keyword evidence="6" id="KW-1185">Reference proteome</keyword>
<dbReference type="Proteomes" id="UP000323454">
    <property type="component" value="Unassembled WGS sequence"/>
</dbReference>
<accession>A0A5B2WYK9</accession>
<dbReference type="GO" id="GO:0016301">
    <property type="term" value="F:kinase activity"/>
    <property type="evidence" value="ECO:0007669"/>
    <property type="project" value="UniProtKB-KW"/>
</dbReference>
<proteinExistence type="predicted"/>
<evidence type="ECO:0000313" key="6">
    <source>
        <dbReference type="Proteomes" id="UP000323454"/>
    </source>
</evidence>
<organism evidence="5 6">
    <name type="scientific">Solihabitans fulvus</name>
    <dbReference type="NCBI Taxonomy" id="1892852"/>
    <lineage>
        <taxon>Bacteria</taxon>
        <taxon>Bacillati</taxon>
        <taxon>Actinomycetota</taxon>
        <taxon>Actinomycetes</taxon>
        <taxon>Pseudonocardiales</taxon>
        <taxon>Pseudonocardiaceae</taxon>
        <taxon>Solihabitans</taxon>
    </lineage>
</organism>
<dbReference type="CDD" id="cd16917">
    <property type="entry name" value="HATPase_UhpB-NarQ-NarX-like"/>
    <property type="match status" value="1"/>
</dbReference>
<protein>
    <recommendedName>
        <fullName evidence="4">Histidine kinase/HSP90-like ATPase domain-containing protein</fullName>
    </recommendedName>
</protein>
<dbReference type="InterPro" id="IPR003594">
    <property type="entry name" value="HATPase_dom"/>
</dbReference>
<name>A0A5B2WYK9_9PSEU</name>